<dbReference type="InterPro" id="IPR002110">
    <property type="entry name" value="Ankyrin_rpt"/>
</dbReference>
<keyword evidence="5" id="KW-1185">Reference proteome</keyword>
<organism evidence="4 5">
    <name type="scientific">Tritrichomonas musculus</name>
    <dbReference type="NCBI Taxonomy" id="1915356"/>
    <lineage>
        <taxon>Eukaryota</taxon>
        <taxon>Metamonada</taxon>
        <taxon>Parabasalia</taxon>
        <taxon>Tritrichomonadida</taxon>
        <taxon>Tritrichomonadidae</taxon>
        <taxon>Tritrichomonas</taxon>
    </lineage>
</organism>
<dbReference type="InterPro" id="IPR036770">
    <property type="entry name" value="Ankyrin_rpt-contain_sf"/>
</dbReference>
<reference evidence="4 5" key="1">
    <citation type="submission" date="2024-04" db="EMBL/GenBank/DDBJ databases">
        <title>Tritrichomonas musculus Genome.</title>
        <authorList>
            <person name="Alves-Ferreira E."/>
            <person name="Grigg M."/>
            <person name="Lorenzi H."/>
            <person name="Galac M."/>
        </authorList>
    </citation>
    <scope>NUCLEOTIDE SEQUENCE [LARGE SCALE GENOMIC DNA]</scope>
    <source>
        <strain evidence="4 5">EAF2021</strain>
    </source>
</reference>
<name>A0ABR2K3H0_9EUKA</name>
<evidence type="ECO:0000256" key="1">
    <source>
        <dbReference type="ARBA" id="ARBA00022737"/>
    </source>
</evidence>
<proteinExistence type="predicted"/>
<feature type="repeat" description="ANK" evidence="3">
    <location>
        <begin position="310"/>
        <end position="342"/>
    </location>
</feature>
<dbReference type="PROSITE" id="PS50088">
    <property type="entry name" value="ANK_REPEAT"/>
    <property type="match status" value="2"/>
</dbReference>
<dbReference type="PANTHER" id="PTHR24198">
    <property type="entry name" value="ANKYRIN REPEAT AND PROTEIN KINASE DOMAIN-CONTAINING PROTEIN"/>
    <property type="match status" value="1"/>
</dbReference>
<dbReference type="SMART" id="SM00248">
    <property type="entry name" value="ANK"/>
    <property type="match status" value="3"/>
</dbReference>
<keyword evidence="2 3" id="KW-0040">ANK repeat</keyword>
<evidence type="ECO:0000313" key="4">
    <source>
        <dbReference type="EMBL" id="KAK8885675.1"/>
    </source>
</evidence>
<dbReference type="Proteomes" id="UP001470230">
    <property type="component" value="Unassembled WGS sequence"/>
</dbReference>
<accession>A0ABR2K3H0</accession>
<evidence type="ECO:0000256" key="2">
    <source>
        <dbReference type="ARBA" id="ARBA00023043"/>
    </source>
</evidence>
<dbReference type="PROSITE" id="PS50297">
    <property type="entry name" value="ANK_REP_REGION"/>
    <property type="match status" value="2"/>
</dbReference>
<dbReference type="SUPFAM" id="SSF48403">
    <property type="entry name" value="Ankyrin repeat"/>
    <property type="match status" value="1"/>
</dbReference>
<dbReference type="Pfam" id="PF12796">
    <property type="entry name" value="Ank_2"/>
    <property type="match status" value="1"/>
</dbReference>
<evidence type="ECO:0000256" key="3">
    <source>
        <dbReference type="PROSITE-ProRule" id="PRU00023"/>
    </source>
</evidence>
<dbReference type="PANTHER" id="PTHR24198:SF165">
    <property type="entry name" value="ANKYRIN REPEAT-CONTAINING PROTEIN-RELATED"/>
    <property type="match status" value="1"/>
</dbReference>
<keyword evidence="1" id="KW-0677">Repeat</keyword>
<evidence type="ECO:0000313" key="5">
    <source>
        <dbReference type="Proteomes" id="UP001470230"/>
    </source>
</evidence>
<feature type="repeat" description="ANK" evidence="3">
    <location>
        <begin position="277"/>
        <end position="309"/>
    </location>
</feature>
<protein>
    <submittedName>
        <fullName evidence="4">Histone-lysine N-methyltransferase ehmt1</fullName>
    </submittedName>
</protein>
<comment type="caution">
    <text evidence="4">The sequence shown here is derived from an EMBL/GenBank/DDBJ whole genome shotgun (WGS) entry which is preliminary data.</text>
</comment>
<dbReference type="EMBL" id="JAPFFF010000007">
    <property type="protein sequence ID" value="KAK8885675.1"/>
    <property type="molecule type" value="Genomic_DNA"/>
</dbReference>
<sequence length="385" mass="44566">MYNQSFPQISLPFPVDQEYQTKIPDFLTDEIDIIKYQELVNIVFQIYSEGSNLTGKKRTYLWNQLFSNIVVFTQNENPESINFLRCASVGVLLFQTESKETYIYLNISIFRNIFQRLNDIPSYSTISKKVGKKSNLKVYNISLLSQYRECIDKLAISFPKCNVGWDLYEISIEKLNCELITSHLSKSNDYKFFDEEIVDSIIDDDQKTFSKLLSQIFHNEKHVNLRFTLTKYKLPGILSDNPTYADLCSFFQAQKCLTTMCLYLTKGLDEINQSDNKSRTLLHFAAAGGCINIVQELLDTGFDMNNIDADGYSPSHYAAMFGHVDVLKLFNEKGADIFNSNFPSFLNPFQVACHIGNLNVVNYFFQIQVYYKFCHAFWIILRIIL</sequence>
<gene>
    <name evidence="4" type="ORF">M9Y10_041127</name>
</gene>
<dbReference type="Gene3D" id="1.25.40.20">
    <property type="entry name" value="Ankyrin repeat-containing domain"/>
    <property type="match status" value="1"/>
</dbReference>